<comment type="similarity">
    <text evidence="2">Belongs to the polycystin family.</text>
</comment>
<dbReference type="Pfam" id="PF02010">
    <property type="entry name" value="REJ"/>
    <property type="match status" value="1"/>
</dbReference>
<reference evidence="9" key="1">
    <citation type="journal article" date="2022" name="bioRxiv">
        <title>Sequencing and chromosome-scale assembly of the giantPleurodeles waltlgenome.</title>
        <authorList>
            <person name="Brown T."/>
            <person name="Elewa A."/>
            <person name="Iarovenko S."/>
            <person name="Subramanian E."/>
            <person name="Araus A.J."/>
            <person name="Petzold A."/>
            <person name="Susuki M."/>
            <person name="Suzuki K.-i.T."/>
            <person name="Hayashi T."/>
            <person name="Toyoda A."/>
            <person name="Oliveira C."/>
            <person name="Osipova E."/>
            <person name="Leigh N.D."/>
            <person name="Simon A."/>
            <person name="Yun M.H."/>
        </authorList>
    </citation>
    <scope>NUCLEOTIDE SEQUENCE</scope>
    <source>
        <strain evidence="9">20211129_DDA</strain>
        <tissue evidence="9">Liver</tissue>
    </source>
</reference>
<keyword evidence="5" id="KW-1133">Transmembrane helix</keyword>
<name>A0AAV7SNS0_PLEWA</name>
<evidence type="ECO:0000256" key="6">
    <source>
        <dbReference type="ARBA" id="ARBA00023136"/>
    </source>
</evidence>
<gene>
    <name evidence="9" type="ORF">NDU88_006125</name>
</gene>
<accession>A0AAV7SNS0</accession>
<evidence type="ECO:0000259" key="8">
    <source>
        <dbReference type="PROSITE" id="PS51111"/>
    </source>
</evidence>
<evidence type="ECO:0000256" key="2">
    <source>
        <dbReference type="ARBA" id="ARBA00007200"/>
    </source>
</evidence>
<sequence length="1443" mass="160752">MLEIPFFLLAGALVRVCAEQRPPPLSISCLDVGPVFNKEDTENNISCLWVSVPELRYQPAAWVAPEMVAGPGPKCKWDVCGTGLYPSSVWSAAMSFPLNSYPCALEVKCTTNACALPTCSHLLFVVRFTKQDLLFFQIRPPGSNVFLLQEIQFGWCARLRVTGQSYLLTRLKNDPPVEVLESETTEASPEQLPIPHRLEQCAPYWFYRVDTRYTQLGSHVARLVLQESETVPQTLEVFVLPGFLNIFTANSRPLLPADSALSVSWTLTPLGGRSLAYQLFDHKNLGGWVPTLDPHAARSDLCFAAEPPAGSSLVDRLIFLLVNQSVDEEQLGRLELASGKVLLKVNQDTRSISLVQPYYKPHSFYFTGGYYFSSKELNHLTKHYIFFQRQGPSYLFQVDFKGGALATFCVYLHMNSKWTYMPLSDMDLKIHLFNSGPSDRFTLIYVIWFILRQHPFVQCQWTFVLEFYSAKKANLISNSTYTYKNGIQDAAKYIPKSVLPFNPTQYQGFVATVNCTRSGQNPIVLKTFVGTYASKIVESVVECYRLPCVFKQFSIQKPPDLLPVITMAKGAGLTLYATLQINCPAAEYVTLLWKIYQLSSKTDVPRWDIDLKVPAISPINKCYLVIPSFTLNFGIYLFNVSVTISTTDENDPMLYESDSVIVEVKQRALQARIDGGSSRSVGFPDSWTLKGTHSADPDSHDPLDGISFKWFCTQIESDYATMRLSQHAACSPLQTDLTWIDPSSPIQTVAPETLEANKQYHFRLVITKGGRRAYADQSVSIVPETVPKLTVECIENCGEVLMPTVRFSLTTKCLDCVTDARRSQYEWLLYLNGLTEVTFDWQKHSSTGRFKPYLSIDALSFLNTAGKNYTILLKFTTASVVTASVGYSFFVHGPPHIGNCSLTPNQGTSLVTLFVVHCSGFSKEYPPLVYTVIAASRKQSTISSLREDELGIIVYSGYDCVSLPFYLPIGDASENYRLPIYVVVYDSLGSFSQAILFATVTDISSSIPGKKVLDELVMLTSGSHAPMSVYLEIGDYLNAGSLLYTIASVLNDDISSAATDLLRDRTRLRESILNLSASITPVDVSAVNQIVRVITEVTNNSNELSLKSQQLALEKLTEVVQVLIKLREETILSEKAEQMSSGILTGLSNVMIAALLTVDKGNVGVISPEKISVFKQILSVLETVSELVMVGNVPEGDATLMQSDSWNIHLKKEEMWAIDSTFITQSGCKNCFHPIFTSAIQGLNARSIVSTTFYEFQENPLPWLENGRDIQTIVTGFQMTAYTEKGDPIYLIPDIADIVIAIKNETLVVSVPVSIGPDTDQTGVTSGEIGFEYDMTRAPQLLVQLFTRENISFNVSFHLGYNSSGSPPVATYQTVERPTVTKNKKIYIVLGVWAKKQDAVDRISKDQVVILPDNDPFDKECYLVTVYTVYMLSNQHAVSYTDR</sequence>
<dbReference type="GO" id="GO:0005261">
    <property type="term" value="F:monoatomic cation channel activity"/>
    <property type="evidence" value="ECO:0007669"/>
    <property type="project" value="TreeGrafter"/>
</dbReference>
<keyword evidence="7" id="KW-0732">Signal</keyword>
<evidence type="ECO:0000256" key="4">
    <source>
        <dbReference type="ARBA" id="ARBA00022737"/>
    </source>
</evidence>
<dbReference type="GO" id="GO:0006816">
    <property type="term" value="P:calcium ion transport"/>
    <property type="evidence" value="ECO:0007669"/>
    <property type="project" value="TreeGrafter"/>
</dbReference>
<evidence type="ECO:0000313" key="10">
    <source>
        <dbReference type="Proteomes" id="UP001066276"/>
    </source>
</evidence>
<dbReference type="InterPro" id="IPR014010">
    <property type="entry name" value="REJ_dom"/>
</dbReference>
<evidence type="ECO:0000256" key="7">
    <source>
        <dbReference type="SAM" id="SignalP"/>
    </source>
</evidence>
<keyword evidence="6" id="KW-0472">Membrane</keyword>
<protein>
    <recommendedName>
        <fullName evidence="8">REJ domain-containing protein</fullName>
    </recommendedName>
</protein>
<keyword evidence="3" id="KW-0812">Transmembrane</keyword>
<evidence type="ECO:0000256" key="1">
    <source>
        <dbReference type="ARBA" id="ARBA00004370"/>
    </source>
</evidence>
<dbReference type="Proteomes" id="UP001066276">
    <property type="component" value="Chromosome 4_2"/>
</dbReference>
<feature type="chain" id="PRO_5043428895" description="REJ domain-containing protein" evidence="7">
    <location>
        <begin position="19"/>
        <end position="1443"/>
    </location>
</feature>
<keyword evidence="4" id="KW-0677">Repeat</keyword>
<comment type="caution">
    <text evidence="9">The sequence shown here is derived from an EMBL/GenBank/DDBJ whole genome shotgun (WGS) entry which is preliminary data.</text>
</comment>
<comment type="subcellular location">
    <subcellularLocation>
        <location evidence="1">Membrane</location>
    </subcellularLocation>
</comment>
<proteinExistence type="inferred from homology"/>
<dbReference type="PANTHER" id="PTHR46730">
    <property type="entry name" value="POLYCYSTIN-1"/>
    <property type="match status" value="1"/>
</dbReference>
<evidence type="ECO:0000256" key="3">
    <source>
        <dbReference type="ARBA" id="ARBA00022692"/>
    </source>
</evidence>
<evidence type="ECO:0000313" key="9">
    <source>
        <dbReference type="EMBL" id="KAJ1165708.1"/>
    </source>
</evidence>
<evidence type="ECO:0000256" key="5">
    <source>
        <dbReference type="ARBA" id="ARBA00022989"/>
    </source>
</evidence>
<keyword evidence="10" id="KW-1185">Reference proteome</keyword>
<dbReference type="GO" id="GO:0005886">
    <property type="term" value="C:plasma membrane"/>
    <property type="evidence" value="ECO:0007669"/>
    <property type="project" value="TreeGrafter"/>
</dbReference>
<feature type="signal peptide" evidence="7">
    <location>
        <begin position="1"/>
        <end position="18"/>
    </location>
</feature>
<organism evidence="9 10">
    <name type="scientific">Pleurodeles waltl</name>
    <name type="common">Iberian ribbed newt</name>
    <dbReference type="NCBI Taxonomy" id="8319"/>
    <lineage>
        <taxon>Eukaryota</taxon>
        <taxon>Metazoa</taxon>
        <taxon>Chordata</taxon>
        <taxon>Craniata</taxon>
        <taxon>Vertebrata</taxon>
        <taxon>Euteleostomi</taxon>
        <taxon>Amphibia</taxon>
        <taxon>Batrachia</taxon>
        <taxon>Caudata</taxon>
        <taxon>Salamandroidea</taxon>
        <taxon>Salamandridae</taxon>
        <taxon>Pleurodelinae</taxon>
        <taxon>Pleurodeles</taxon>
    </lineage>
</organism>
<feature type="domain" description="REJ" evidence="8">
    <location>
        <begin position="548"/>
        <end position="1260"/>
    </location>
</feature>
<dbReference type="PANTHER" id="PTHR46730:SF1">
    <property type="entry name" value="PLAT DOMAIN-CONTAINING PROTEIN"/>
    <property type="match status" value="1"/>
</dbReference>
<dbReference type="PROSITE" id="PS51111">
    <property type="entry name" value="REJ"/>
    <property type="match status" value="1"/>
</dbReference>
<dbReference type="InterPro" id="IPR002859">
    <property type="entry name" value="PKD/REJ-like"/>
</dbReference>
<dbReference type="EMBL" id="JANPWB010000008">
    <property type="protein sequence ID" value="KAJ1165708.1"/>
    <property type="molecule type" value="Genomic_DNA"/>
</dbReference>